<dbReference type="EMBL" id="JAWDJW010009182">
    <property type="protein sequence ID" value="KAK3059692.1"/>
    <property type="molecule type" value="Genomic_DNA"/>
</dbReference>
<comment type="caution">
    <text evidence="1">The sequence shown here is derived from an EMBL/GenBank/DDBJ whole genome shotgun (WGS) entry which is preliminary data.</text>
</comment>
<evidence type="ECO:0000313" key="1">
    <source>
        <dbReference type="EMBL" id="KAK3059692.1"/>
    </source>
</evidence>
<protein>
    <submittedName>
        <fullName evidence="1">Uncharacterized protein</fullName>
    </submittedName>
</protein>
<proteinExistence type="predicted"/>
<accession>A0ACC3D040</accession>
<organism evidence="1 2">
    <name type="scientific">Coniosporium uncinatum</name>
    <dbReference type="NCBI Taxonomy" id="93489"/>
    <lineage>
        <taxon>Eukaryota</taxon>
        <taxon>Fungi</taxon>
        <taxon>Dikarya</taxon>
        <taxon>Ascomycota</taxon>
        <taxon>Pezizomycotina</taxon>
        <taxon>Dothideomycetes</taxon>
        <taxon>Dothideomycetes incertae sedis</taxon>
        <taxon>Coniosporium</taxon>
    </lineage>
</organism>
<evidence type="ECO:0000313" key="2">
    <source>
        <dbReference type="Proteomes" id="UP001186974"/>
    </source>
</evidence>
<gene>
    <name evidence="1" type="ORF">LTS18_010253</name>
</gene>
<keyword evidence="2" id="KW-1185">Reference proteome</keyword>
<name>A0ACC3D040_9PEZI</name>
<feature type="non-terminal residue" evidence="1">
    <location>
        <position position="123"/>
    </location>
</feature>
<reference evidence="1" key="1">
    <citation type="submission" date="2024-09" db="EMBL/GenBank/DDBJ databases">
        <title>Black Yeasts Isolated from many extreme environments.</title>
        <authorList>
            <person name="Coleine C."/>
            <person name="Stajich J.E."/>
            <person name="Selbmann L."/>
        </authorList>
    </citation>
    <scope>NUCLEOTIDE SEQUENCE</scope>
    <source>
        <strain evidence="1">CCFEE 5737</strain>
    </source>
</reference>
<sequence length="123" mass="12107">MSALNQGRGRGGQRGGQNNPGRGGPGGRGRGGGRGGQGFDGAHDDRCFNCGQAGHMSRECPKPSRDSPRGGGGGGYQGGRGRGGYGDSHGGRGGSHSTGGPSAPQVPIPTGDPDPAITTLEEK</sequence>
<dbReference type="Proteomes" id="UP001186974">
    <property type="component" value="Unassembled WGS sequence"/>
</dbReference>